<keyword evidence="1" id="KW-0808">Transferase</keyword>
<gene>
    <name evidence="1" type="ORF">M8744_01680</name>
</gene>
<dbReference type="EMBL" id="JAMQGO010000001">
    <property type="protein sequence ID" value="MCM2560844.1"/>
    <property type="molecule type" value="Genomic_DNA"/>
</dbReference>
<keyword evidence="1" id="KW-0032">Aminotransferase</keyword>
<reference evidence="1" key="1">
    <citation type="submission" date="2022-06" db="EMBL/GenBank/DDBJ databases">
        <title>Lutimaribacter sp. EGI FJ00013, a novel bacterium isolated from a salt lake sediment enrichment.</title>
        <authorList>
            <person name="Gao L."/>
            <person name="Fang B.-Z."/>
            <person name="Li W.-J."/>
        </authorList>
    </citation>
    <scope>NUCLEOTIDE SEQUENCE</scope>
    <source>
        <strain evidence="1">EGI FJ00013</strain>
    </source>
</reference>
<dbReference type="Proteomes" id="UP001203036">
    <property type="component" value="Unassembled WGS sequence"/>
</dbReference>
<sequence length="397" mass="43157">MTEVFKGNFTQQEPIPEAAIEAALRVMRSGRLHRYNVAEGEPGEVALLEQEFAQAMGVSYCLAVASGGYALSCALRALGVGPGDKVLTNAFTLAPVPGAIASVGAVPVFVGVTEDLVIDLDDLAAKAGEADVLMLSHMRGHLADMDRLMEICTAAGIRVIEDCAHTMGARWRGRLSGTDGVIGCYSTQTYKHLNSGEGGLLVTDDAEVMARAVMLSGSYMLYDRHIAAPGPEVFERIRYDMPNISGRMDHLRAAILRPQLRDLATQCDRWNARYRAVEDGLRDTPGLRVVDRPEEEYFVGSSIQFLLLDWAPAAVQEVLRRCAARGVELKWFGGAEPVGFTSRYDSWRYAPSTAMPATDRVLAGLIDMRLPLTFSVEDCQVIARIIRAEAGAVFQSG</sequence>
<accession>A0ACC5ZTG5</accession>
<comment type="caution">
    <text evidence="1">The sequence shown here is derived from an EMBL/GenBank/DDBJ whole genome shotgun (WGS) entry which is preliminary data.</text>
</comment>
<keyword evidence="2" id="KW-1185">Reference proteome</keyword>
<name>A0ACC5ZTG5_9RHOB</name>
<evidence type="ECO:0000313" key="2">
    <source>
        <dbReference type="Proteomes" id="UP001203036"/>
    </source>
</evidence>
<organism evidence="1 2">
    <name type="scientific">Lutimaribacter degradans</name>
    <dbReference type="NCBI Taxonomy" id="2945989"/>
    <lineage>
        <taxon>Bacteria</taxon>
        <taxon>Pseudomonadati</taxon>
        <taxon>Pseudomonadota</taxon>
        <taxon>Alphaproteobacteria</taxon>
        <taxon>Rhodobacterales</taxon>
        <taxon>Roseobacteraceae</taxon>
        <taxon>Lutimaribacter</taxon>
    </lineage>
</organism>
<protein>
    <submittedName>
        <fullName evidence="1">DegT/DnrJ/EryC1/StrS family aminotransferase</fullName>
    </submittedName>
</protein>
<proteinExistence type="predicted"/>
<evidence type="ECO:0000313" key="1">
    <source>
        <dbReference type="EMBL" id="MCM2560844.1"/>
    </source>
</evidence>